<dbReference type="GO" id="GO:0005634">
    <property type="term" value="C:nucleus"/>
    <property type="evidence" value="ECO:0007669"/>
    <property type="project" value="UniProtKB-SubCell"/>
</dbReference>
<feature type="compositionally biased region" description="Basic residues" evidence="8">
    <location>
        <begin position="266"/>
        <end position="282"/>
    </location>
</feature>
<evidence type="ECO:0000256" key="3">
    <source>
        <dbReference type="ARBA" id="ARBA00023125"/>
    </source>
</evidence>
<dbReference type="FunFam" id="1.10.10.60:FF:000223">
    <property type="entry name" value="Goosecoid homeobox 2"/>
    <property type="match status" value="1"/>
</dbReference>
<dbReference type="Pfam" id="PF00046">
    <property type="entry name" value="Homeodomain"/>
    <property type="match status" value="1"/>
</dbReference>
<dbReference type="InterPro" id="IPR009057">
    <property type="entry name" value="Homeodomain-like_sf"/>
</dbReference>
<accession>A0AAW0U385</accession>
<feature type="compositionally biased region" description="Low complexity" evidence="8">
    <location>
        <begin position="1"/>
        <end position="11"/>
    </location>
</feature>
<dbReference type="PROSITE" id="PS00027">
    <property type="entry name" value="HOMEOBOX_1"/>
    <property type="match status" value="1"/>
</dbReference>
<keyword evidence="3 6" id="KW-0238">DNA-binding</keyword>
<dbReference type="Proteomes" id="UP001487740">
    <property type="component" value="Unassembled WGS sequence"/>
</dbReference>
<dbReference type="SMART" id="SM00389">
    <property type="entry name" value="HOX"/>
    <property type="match status" value="1"/>
</dbReference>
<protein>
    <recommendedName>
        <fullName evidence="9">Homeobox domain-containing protein</fullName>
    </recommendedName>
</protein>
<comment type="subcellular location">
    <subcellularLocation>
        <location evidence="1 6 7">Nucleus</location>
    </subcellularLocation>
</comment>
<keyword evidence="4 6" id="KW-0371">Homeobox</keyword>
<dbReference type="GO" id="GO:0000981">
    <property type="term" value="F:DNA-binding transcription factor activity, RNA polymerase II-specific"/>
    <property type="evidence" value="ECO:0007669"/>
    <property type="project" value="InterPro"/>
</dbReference>
<feature type="compositionally biased region" description="Polar residues" evidence="8">
    <location>
        <begin position="340"/>
        <end position="363"/>
    </location>
</feature>
<gene>
    <name evidence="10" type="ORF">O3P69_006388</name>
</gene>
<dbReference type="AlphaFoldDB" id="A0AAW0U385"/>
<evidence type="ECO:0000256" key="5">
    <source>
        <dbReference type="ARBA" id="ARBA00023242"/>
    </source>
</evidence>
<dbReference type="InterPro" id="IPR017970">
    <property type="entry name" value="Homeobox_CS"/>
</dbReference>
<reference evidence="10 11" key="1">
    <citation type="submission" date="2023-03" db="EMBL/GenBank/DDBJ databases">
        <title>High-quality genome of Scylla paramamosain provides insights in environmental adaptation.</title>
        <authorList>
            <person name="Zhang L."/>
        </authorList>
    </citation>
    <scope>NUCLEOTIDE SEQUENCE [LARGE SCALE GENOMIC DNA]</scope>
    <source>
        <strain evidence="10">LZ_2023a</strain>
        <tissue evidence="10">Muscle</tissue>
    </source>
</reference>
<evidence type="ECO:0000256" key="4">
    <source>
        <dbReference type="ARBA" id="ARBA00023155"/>
    </source>
</evidence>
<comment type="similarity">
    <text evidence="2">Belongs to the paired homeobox family. Bicoid subfamily.</text>
</comment>
<dbReference type="SUPFAM" id="SSF46689">
    <property type="entry name" value="Homeodomain-like"/>
    <property type="match status" value="1"/>
</dbReference>
<feature type="compositionally biased region" description="Basic and acidic residues" evidence="8">
    <location>
        <begin position="422"/>
        <end position="433"/>
    </location>
</feature>
<name>A0AAW0U385_SCYPA</name>
<evidence type="ECO:0000313" key="10">
    <source>
        <dbReference type="EMBL" id="KAK8394160.1"/>
    </source>
</evidence>
<dbReference type="PANTHER" id="PTHR24329">
    <property type="entry name" value="HOMEOBOX PROTEIN ARISTALESS"/>
    <property type="match status" value="1"/>
</dbReference>
<dbReference type="PANTHER" id="PTHR24329:SF516">
    <property type="entry name" value="HOMEOBOX PROTEIN GOOSECOID"/>
    <property type="match status" value="1"/>
</dbReference>
<evidence type="ECO:0000313" key="11">
    <source>
        <dbReference type="Proteomes" id="UP001487740"/>
    </source>
</evidence>
<dbReference type="GO" id="GO:0000977">
    <property type="term" value="F:RNA polymerase II transcription regulatory region sequence-specific DNA binding"/>
    <property type="evidence" value="ECO:0007669"/>
    <property type="project" value="TreeGrafter"/>
</dbReference>
<dbReference type="InterPro" id="IPR050649">
    <property type="entry name" value="Paired_Homeobox_TFs"/>
</dbReference>
<feature type="DNA-binding region" description="Homeobox" evidence="6">
    <location>
        <begin position="277"/>
        <end position="336"/>
    </location>
</feature>
<evidence type="ECO:0000256" key="7">
    <source>
        <dbReference type="RuleBase" id="RU000682"/>
    </source>
</evidence>
<dbReference type="CDD" id="cd00086">
    <property type="entry name" value="homeodomain"/>
    <property type="match status" value="1"/>
</dbReference>
<proteinExistence type="inferred from homology"/>
<evidence type="ECO:0000256" key="1">
    <source>
        <dbReference type="ARBA" id="ARBA00004123"/>
    </source>
</evidence>
<feature type="region of interest" description="Disordered" evidence="8">
    <location>
        <begin position="234"/>
        <end position="282"/>
    </location>
</feature>
<organism evidence="10 11">
    <name type="scientific">Scylla paramamosain</name>
    <name type="common">Mud crab</name>
    <dbReference type="NCBI Taxonomy" id="85552"/>
    <lineage>
        <taxon>Eukaryota</taxon>
        <taxon>Metazoa</taxon>
        <taxon>Ecdysozoa</taxon>
        <taxon>Arthropoda</taxon>
        <taxon>Crustacea</taxon>
        <taxon>Multicrustacea</taxon>
        <taxon>Malacostraca</taxon>
        <taxon>Eumalacostraca</taxon>
        <taxon>Eucarida</taxon>
        <taxon>Decapoda</taxon>
        <taxon>Pleocyemata</taxon>
        <taxon>Brachyura</taxon>
        <taxon>Eubrachyura</taxon>
        <taxon>Portunoidea</taxon>
        <taxon>Portunidae</taxon>
        <taxon>Portuninae</taxon>
        <taxon>Scylla</taxon>
    </lineage>
</organism>
<evidence type="ECO:0000259" key="9">
    <source>
        <dbReference type="PROSITE" id="PS50071"/>
    </source>
</evidence>
<sequence>MTPPTSTATPPSSSPSAPPTHEAPVTAHFRPLTPSGTLTASWSHLEPSEEPSEADHLRGTELEHCEERHAERRRFVPAGGEGGCVARGADMYARREELKQEQDPADGTSRREWERGSAGVPFHLLPVMPAAPAGLRMPGPPRWRGPQVVEPLVVPDPINVYLLARGQVCRCLPWATCQHHHPYLWLWPHLLPPSSPFRLHLPSPPQHSGSLAAWRPGFATDSLLGPRDAWPAHLPPLAPHAAPAGDVMADTDTDPGSTSTPQASSSKRRRDSNGKRTRRHRTIFTEEQLQELELTFQITHYPDVLLREQLALKVDLMEERVEVWFKNRRAKWRKQKRENQNATSEMTATPSRLQDTASSTAPSQPLLKTGPQRASPNPRGRSSRKGRVRGEVVSPHQASLHCHTLKSGDKVSQQRGVFEETNEGKHSSEERARGSNGPERGTYGCDGKTQEASLLIGRCSGGSRQN</sequence>
<dbReference type="EMBL" id="JARAKH010000019">
    <property type="protein sequence ID" value="KAK8394160.1"/>
    <property type="molecule type" value="Genomic_DNA"/>
</dbReference>
<feature type="region of interest" description="Disordered" evidence="8">
    <location>
        <begin position="331"/>
        <end position="449"/>
    </location>
</feature>
<keyword evidence="11" id="KW-1185">Reference proteome</keyword>
<comment type="caution">
    <text evidence="10">The sequence shown here is derived from an EMBL/GenBank/DDBJ whole genome shotgun (WGS) entry which is preliminary data.</text>
</comment>
<feature type="region of interest" description="Disordered" evidence="8">
    <location>
        <begin position="1"/>
        <end position="61"/>
    </location>
</feature>
<dbReference type="PROSITE" id="PS50071">
    <property type="entry name" value="HOMEOBOX_2"/>
    <property type="match status" value="1"/>
</dbReference>
<dbReference type="InterPro" id="IPR001356">
    <property type="entry name" value="HD"/>
</dbReference>
<evidence type="ECO:0000256" key="8">
    <source>
        <dbReference type="SAM" id="MobiDB-lite"/>
    </source>
</evidence>
<evidence type="ECO:0000256" key="2">
    <source>
        <dbReference type="ARBA" id="ARBA00006503"/>
    </source>
</evidence>
<evidence type="ECO:0000256" key="6">
    <source>
        <dbReference type="PROSITE-ProRule" id="PRU00108"/>
    </source>
</evidence>
<keyword evidence="5 6" id="KW-0539">Nucleus</keyword>
<dbReference type="Gene3D" id="1.10.10.60">
    <property type="entry name" value="Homeodomain-like"/>
    <property type="match status" value="1"/>
</dbReference>
<feature type="domain" description="Homeobox" evidence="9">
    <location>
        <begin position="275"/>
        <end position="335"/>
    </location>
</feature>